<reference evidence="1" key="1">
    <citation type="submission" date="2022-04" db="EMBL/GenBank/DDBJ databases">
        <title>Jade perch genome.</title>
        <authorList>
            <person name="Chao B."/>
        </authorList>
    </citation>
    <scope>NUCLEOTIDE SEQUENCE</scope>
    <source>
        <strain evidence="1">CB-2022</strain>
    </source>
</reference>
<gene>
    <name evidence="1" type="ORF">L3Q82_002134</name>
</gene>
<name>A0ACB8W4T1_9TELE</name>
<accession>A0ACB8W4T1</accession>
<organism evidence="1 2">
    <name type="scientific">Scortum barcoo</name>
    <name type="common">barcoo grunter</name>
    <dbReference type="NCBI Taxonomy" id="214431"/>
    <lineage>
        <taxon>Eukaryota</taxon>
        <taxon>Metazoa</taxon>
        <taxon>Chordata</taxon>
        <taxon>Craniata</taxon>
        <taxon>Vertebrata</taxon>
        <taxon>Euteleostomi</taxon>
        <taxon>Actinopterygii</taxon>
        <taxon>Neopterygii</taxon>
        <taxon>Teleostei</taxon>
        <taxon>Neoteleostei</taxon>
        <taxon>Acanthomorphata</taxon>
        <taxon>Eupercaria</taxon>
        <taxon>Centrarchiformes</taxon>
        <taxon>Terapontoidei</taxon>
        <taxon>Terapontidae</taxon>
        <taxon>Scortum</taxon>
    </lineage>
</organism>
<dbReference type="Proteomes" id="UP000831701">
    <property type="component" value="Chromosome 15"/>
</dbReference>
<comment type="caution">
    <text evidence="1">The sequence shown here is derived from an EMBL/GenBank/DDBJ whole genome shotgun (WGS) entry which is preliminary data.</text>
</comment>
<evidence type="ECO:0000313" key="1">
    <source>
        <dbReference type="EMBL" id="KAI3361793.1"/>
    </source>
</evidence>
<sequence length="879" mass="98614">MQDTMSVSTWHRSTATGRNNLLPYLYAPVLQTANKEEEMDVQHGFYRQVDVQDHAHYIVAFFVLVIGTVGVTGNALVMYAFFCNKKLRTPPNFFIMNLAVSDFLMAITQSPIFFVNSLYKGWIFGETGCKMYAFCGALFGIASMINLLAISVDRYIVITKPLQAIQWTSKRRTCFIIALVWLYSLAWSLAPLLGWSSYIPEGLMTSCTWDYVTSTPANKSYTLMLCCFVFFIPLGIISYCYLCMFLAIRHASRDVEKLGSQVRKTTLIQQQSIKTEWKLAKIAFVVIIVFVLSWSPYACVTLIAWAGYGSILNPYSKAVPAVIAKASAIYNPFIYAIIHSKYRRVWDTLAEKVPCLHFLAHAPRRDCISVSHSESSFRDSMLSRQSSVSKTRFQRVSSMSTTDTQLWSDVELDPIGHCLRSSYSLGTLKDKEYNSLAKNTKGKGSQSQEQILFIPEQGSLNRCGHNLSSFNTEMASSWGRRREESPERWNDEKRREEEHQGPLRRPDWRYRGPTLEPGLGLGLAGERLVAGSLPTGPGRAQPEMATWARLPVGSPPAGRSMRGRCNVVWVAVVAGGLGRPNPWTKTLAIGTWNVTSLGGKEPELVREVERYRLEIVGLTSTHSLGSGTQLLERGWTLHYSGVAQGERRRAGVGLLIAPQLSRHVLEFTPVNERVASLRLRVGDRSLAVVCAYGPNSSTEYPAFLESLGGVLDSAPTGDSIVLLGDFNAHVGNNSDTWRGVIGRNGLPDLNPSGVLLLDFCASHSLSITNTMFEHKGVHQCTWHQDTLGRRSMIDFVVVSSDLRPYVLDTRVKRGAELSTDHHLVVSWIRWQRRKLDRPGRPKRIVRVCWERLAEPSVREVFNSHLRKSFSQIPREAGRH</sequence>
<protein>
    <submittedName>
        <fullName evidence="1">Uncharacterized protein</fullName>
    </submittedName>
</protein>
<evidence type="ECO:0000313" key="2">
    <source>
        <dbReference type="Proteomes" id="UP000831701"/>
    </source>
</evidence>
<dbReference type="EMBL" id="CM041545">
    <property type="protein sequence ID" value="KAI3361793.1"/>
    <property type="molecule type" value="Genomic_DNA"/>
</dbReference>
<proteinExistence type="predicted"/>
<keyword evidence="2" id="KW-1185">Reference proteome</keyword>